<reference evidence="1 2" key="1">
    <citation type="submission" date="2015-10" db="EMBL/GenBank/DDBJ databases">
        <authorList>
            <person name="Gilbert D.G."/>
        </authorList>
    </citation>
    <scope>NUCLEOTIDE SEQUENCE [LARGE SCALE GENOMIC DNA]</scope>
    <source>
        <strain evidence="1 2">NRRL B-16712</strain>
    </source>
</reference>
<sequence>MNVKQRGIALGVILVLSATGAAGYVWKSHQDQARTVAEAPAVAAGGDLSALRAQPHLVFRSTALGDGYGQIAVVPLTAAGGPRAFTGVACERVYATGADTICLAANRGLVTTYKSQLLDTSWKPVRDLPLTGLPSRARLSRDGSLIATTTFVFGDSYANPGQFSTRTIVTRTDGKVVGDIEKFTLRADGKVITASDKNLWGVTFADDDAFYATASSGGKTWLVKGSLKARTVTSVHGDVECPSLSPDGTRIAFKKHGDLPAGKWRLSVYDLRTGTVTELAETRSIDDQAEWLDDKTVVYGLPREGAGSASSDVWQVPADGSGQPQLLVQDAWSPAVVRG</sequence>
<dbReference type="InterPro" id="IPR011042">
    <property type="entry name" value="6-blade_b-propeller_TolB-like"/>
</dbReference>
<keyword evidence="2" id="KW-1185">Reference proteome</keyword>
<dbReference type="Pfam" id="PF07676">
    <property type="entry name" value="PD40"/>
    <property type="match status" value="1"/>
</dbReference>
<protein>
    <recommendedName>
        <fullName evidence="3">TolB</fullName>
    </recommendedName>
</protein>
<dbReference type="RefSeq" id="WP_067686507.1">
    <property type="nucleotide sequence ID" value="NZ_LLZH01000037.1"/>
</dbReference>
<name>A0A0X3V714_9ACTN</name>
<dbReference type="AlphaFoldDB" id="A0A0X3V714"/>
<accession>A0A0X3V714</accession>
<evidence type="ECO:0000313" key="1">
    <source>
        <dbReference type="EMBL" id="KUL40022.1"/>
    </source>
</evidence>
<dbReference type="EMBL" id="LLZH01000037">
    <property type="protein sequence ID" value="KUL40022.1"/>
    <property type="molecule type" value="Genomic_DNA"/>
</dbReference>
<evidence type="ECO:0000313" key="2">
    <source>
        <dbReference type="Proteomes" id="UP000053244"/>
    </source>
</evidence>
<proteinExistence type="predicted"/>
<dbReference type="SUPFAM" id="SSF82171">
    <property type="entry name" value="DPP6 N-terminal domain-like"/>
    <property type="match status" value="1"/>
</dbReference>
<dbReference type="Gene3D" id="2.120.10.30">
    <property type="entry name" value="TolB, C-terminal domain"/>
    <property type="match status" value="1"/>
</dbReference>
<dbReference type="OrthoDB" id="9808778at2"/>
<evidence type="ECO:0008006" key="3">
    <source>
        <dbReference type="Google" id="ProtNLM"/>
    </source>
</evidence>
<gene>
    <name evidence="1" type="ORF">ADL15_08220</name>
</gene>
<dbReference type="InterPro" id="IPR011659">
    <property type="entry name" value="WD40"/>
</dbReference>
<organism evidence="1 2">
    <name type="scientific">Actinoplanes awajinensis subsp. mycoplanecinus</name>
    <dbReference type="NCBI Taxonomy" id="135947"/>
    <lineage>
        <taxon>Bacteria</taxon>
        <taxon>Bacillati</taxon>
        <taxon>Actinomycetota</taxon>
        <taxon>Actinomycetes</taxon>
        <taxon>Micromonosporales</taxon>
        <taxon>Micromonosporaceae</taxon>
        <taxon>Actinoplanes</taxon>
    </lineage>
</organism>
<comment type="caution">
    <text evidence="1">The sequence shown here is derived from an EMBL/GenBank/DDBJ whole genome shotgun (WGS) entry which is preliminary data.</text>
</comment>
<dbReference type="Proteomes" id="UP000053244">
    <property type="component" value="Unassembled WGS sequence"/>
</dbReference>